<proteinExistence type="predicted"/>
<accession>A0A317A7Z7</accession>
<dbReference type="EMBL" id="NRDI02000008">
    <property type="protein sequence ID" value="KAI1514109.1"/>
    <property type="molecule type" value="Genomic_DNA"/>
</dbReference>
<reference evidence="3" key="4">
    <citation type="journal article" date="2022" name="Microb. Genom.">
        <title>A global pangenome for the wheat fungal pathogen Pyrenophora tritici-repentis and prediction of effector protein structural homology.</title>
        <authorList>
            <person name="Moolhuijzen P.M."/>
            <person name="See P.T."/>
            <person name="Shi G."/>
            <person name="Powell H.R."/>
            <person name="Cockram J."/>
            <person name="Jorgensen L.N."/>
            <person name="Benslimane H."/>
            <person name="Strelkov S.E."/>
            <person name="Turner J."/>
            <person name="Liu Z."/>
            <person name="Moffat C.S."/>
        </authorList>
    </citation>
    <scope>NUCLEOTIDE SEQUENCE [LARGE SCALE GENOMIC DNA]</scope>
</reference>
<dbReference type="Proteomes" id="UP000249757">
    <property type="component" value="Unassembled WGS sequence"/>
</dbReference>
<dbReference type="AlphaFoldDB" id="A0A317A7Z7"/>
<dbReference type="Proteomes" id="UP000245464">
    <property type="component" value="Chromosome 5"/>
</dbReference>
<dbReference type="EMBL" id="NQIK02000005">
    <property type="protein sequence ID" value="KAF7571008.1"/>
    <property type="molecule type" value="Genomic_DNA"/>
</dbReference>
<evidence type="ECO:0000313" key="2">
    <source>
        <dbReference type="EMBL" id="KAI1514109.1"/>
    </source>
</evidence>
<name>A0A317A7Z7_9PLEO</name>
<reference evidence="1" key="1">
    <citation type="journal article" date="2018" name="BMC Genomics">
        <title>Comparative genomics of the wheat fungal pathogen Pyrenophora tritici-repentis reveals chromosomal variations and genome plasticity.</title>
        <authorList>
            <person name="Moolhuijzen P."/>
            <person name="See P.T."/>
            <person name="Hane J.K."/>
            <person name="Shi G."/>
            <person name="Liu Z."/>
            <person name="Oliver R.P."/>
            <person name="Moffat C.S."/>
        </authorList>
    </citation>
    <scope>NUCLEOTIDE SEQUENCE [LARGE SCALE GENOMIC DNA]</scope>
    <source>
        <strain evidence="1">M4</strain>
    </source>
</reference>
<keyword evidence="3" id="KW-1185">Reference proteome</keyword>
<comment type="caution">
    <text evidence="2">The sequence shown here is derived from an EMBL/GenBank/DDBJ whole genome shotgun (WGS) entry which is preliminary data.</text>
</comment>
<reference evidence="2" key="2">
    <citation type="submission" date="2021-05" db="EMBL/GenBank/DDBJ databases">
        <authorList>
            <person name="Moolhuijzen P.M."/>
            <person name="Moffat C.S."/>
        </authorList>
    </citation>
    <scope>NUCLEOTIDE SEQUENCE</scope>
    <source>
        <strain evidence="2">86-124</strain>
    </source>
</reference>
<gene>
    <name evidence="2" type="ORF">Ptr86124_006739</name>
    <name evidence="1" type="ORF">PtrM4_110100</name>
</gene>
<evidence type="ECO:0000313" key="3">
    <source>
        <dbReference type="Proteomes" id="UP000249757"/>
    </source>
</evidence>
<evidence type="ECO:0000313" key="1">
    <source>
        <dbReference type="EMBL" id="KAF7571008.1"/>
    </source>
</evidence>
<sequence length="57" mass="6464">MLLADFGIREVLIPRIQTTALVVHRLNFSDDSASMADGRPSQYTYQYASLEVLDYDP</sequence>
<protein>
    <submittedName>
        <fullName evidence="2">Uncharacterized protein</fullName>
    </submittedName>
</protein>
<organism evidence="2 3">
    <name type="scientific">Pyrenophora tritici-repentis</name>
    <dbReference type="NCBI Taxonomy" id="45151"/>
    <lineage>
        <taxon>Eukaryota</taxon>
        <taxon>Fungi</taxon>
        <taxon>Dikarya</taxon>
        <taxon>Ascomycota</taxon>
        <taxon>Pezizomycotina</taxon>
        <taxon>Dothideomycetes</taxon>
        <taxon>Pleosporomycetidae</taxon>
        <taxon>Pleosporales</taxon>
        <taxon>Pleosporineae</taxon>
        <taxon>Pleosporaceae</taxon>
        <taxon>Pyrenophora</taxon>
    </lineage>
</organism>
<reference evidence="2" key="3">
    <citation type="journal article" date="2022" name="bioRxiv">
        <title>A global pangenome for the wheat fungal pathogen Pyrenophora tritici-repentis and prediction of effector protein structural homology.</title>
        <authorList>
            <person name="Moolhuijzen P."/>
            <person name="See P.T."/>
            <person name="Shi G."/>
            <person name="Powell H.R."/>
            <person name="Cockram J."/>
            <person name="Jorgensen L.N."/>
            <person name="Benslimane H."/>
            <person name="Strelkov S.E."/>
            <person name="Turner J."/>
            <person name="Liu Z."/>
            <person name="Moffat C.S."/>
        </authorList>
    </citation>
    <scope>NUCLEOTIDE SEQUENCE</scope>
    <source>
        <strain evidence="2">86-124</strain>
    </source>
</reference>